<evidence type="ECO:0000256" key="1">
    <source>
        <dbReference type="SAM" id="MobiDB-lite"/>
    </source>
</evidence>
<evidence type="ECO:0000313" key="3">
    <source>
        <dbReference type="Proteomes" id="UP000480275"/>
    </source>
</evidence>
<feature type="region of interest" description="Disordered" evidence="1">
    <location>
        <begin position="146"/>
        <end position="176"/>
    </location>
</feature>
<dbReference type="Proteomes" id="UP000480275">
    <property type="component" value="Unassembled WGS sequence"/>
</dbReference>
<feature type="region of interest" description="Disordered" evidence="1">
    <location>
        <begin position="89"/>
        <end position="127"/>
    </location>
</feature>
<accession>A0A6L5JZZ6</accession>
<dbReference type="OrthoDB" id="8566581at2"/>
<feature type="compositionally biased region" description="Low complexity" evidence="1">
    <location>
        <begin position="89"/>
        <end position="118"/>
    </location>
</feature>
<reference evidence="2 3" key="1">
    <citation type="submission" date="2019-10" db="EMBL/GenBank/DDBJ databases">
        <title>Whole-genome sequence of the purple nonsulfur photosynthetic bacterium Rhodocyclus tenuis.</title>
        <authorList>
            <person name="Kyndt J.A."/>
            <person name="Meyer T.E."/>
        </authorList>
    </citation>
    <scope>NUCLEOTIDE SEQUENCE [LARGE SCALE GENOMIC DNA]</scope>
    <source>
        <strain evidence="2 3">DSM 110</strain>
    </source>
</reference>
<name>A0A6L5JZZ6_RHOTE</name>
<sequence>MATDTTGEPGDLLKKLWENMGLGIPPGIPGSIPGGLPPSMDLNDLQKRIADLKAVEGWLKMNLSMLQASIQGMELQWATINALRAMGGAAANTSPPAPGTASAAASNAPADAAAGADPHSPFSAQSPLSPLSQAAMWPWQLLQQMQQMQSALTPSADTPATGASSKDGKAPDTSQG</sequence>
<feature type="compositionally biased region" description="Polar residues" evidence="1">
    <location>
        <begin position="150"/>
        <end position="164"/>
    </location>
</feature>
<evidence type="ECO:0000313" key="2">
    <source>
        <dbReference type="EMBL" id="MQY52661.1"/>
    </source>
</evidence>
<comment type="caution">
    <text evidence="2">The sequence shown here is derived from an EMBL/GenBank/DDBJ whole genome shotgun (WGS) entry which is preliminary data.</text>
</comment>
<proteinExistence type="predicted"/>
<dbReference type="InterPro" id="IPR050026">
    <property type="entry name" value="PHA_gran_PhaM_N"/>
</dbReference>
<organism evidence="2 3">
    <name type="scientific">Rhodocyclus tenuis</name>
    <name type="common">Rhodospirillum tenue</name>
    <dbReference type="NCBI Taxonomy" id="1066"/>
    <lineage>
        <taxon>Bacteria</taxon>
        <taxon>Pseudomonadati</taxon>
        <taxon>Pseudomonadota</taxon>
        <taxon>Betaproteobacteria</taxon>
        <taxon>Rhodocyclales</taxon>
        <taxon>Rhodocyclaceae</taxon>
        <taxon>Rhodocyclus</taxon>
    </lineage>
</organism>
<dbReference type="AlphaFoldDB" id="A0A6L5JZZ6"/>
<protein>
    <submittedName>
        <fullName evidence="2">Uncharacterized protein</fullName>
    </submittedName>
</protein>
<dbReference type="NCBIfam" id="NF043076">
    <property type="entry name" value="PHA_gran_PhaM"/>
    <property type="match status" value="1"/>
</dbReference>
<gene>
    <name evidence="2" type="ORF">GHK24_12860</name>
</gene>
<dbReference type="EMBL" id="WIXJ01000014">
    <property type="protein sequence ID" value="MQY52661.1"/>
    <property type="molecule type" value="Genomic_DNA"/>
</dbReference>